<comment type="caution">
    <text evidence="1">The sequence shown here is derived from an EMBL/GenBank/DDBJ whole genome shotgun (WGS) entry which is preliminary data.</text>
</comment>
<dbReference type="AlphaFoldDB" id="A0A7W9GXG9"/>
<proteinExistence type="predicted"/>
<sequence>MGVQRIDVSATTTAPAALVHALLRDGASWPTWSPIGSFELESPGPDGGESVGAVRVFRTGRVTSRERIAEVVPDRRFSYTLVSGLATKDYRADIDLTEGPGGTTVRWHSSFRAKVPGLGGVYRRSLTSFIRQCVDGLAAHATAQAEAHPRP</sequence>
<accession>A0A7W9GXG9</accession>
<dbReference type="Gene3D" id="3.30.530.20">
    <property type="match status" value="1"/>
</dbReference>
<dbReference type="SUPFAM" id="SSF55961">
    <property type="entry name" value="Bet v1-like"/>
    <property type="match status" value="1"/>
</dbReference>
<reference evidence="1 2" key="1">
    <citation type="submission" date="2020-08" db="EMBL/GenBank/DDBJ databases">
        <title>Sequencing the genomes of 1000 actinobacteria strains.</title>
        <authorList>
            <person name="Klenk H.-P."/>
        </authorList>
    </citation>
    <scope>NUCLEOTIDE SEQUENCE [LARGE SCALE GENOMIC DNA]</scope>
    <source>
        <strain evidence="1 2">DSM 102122</strain>
    </source>
</reference>
<dbReference type="Proteomes" id="UP000542813">
    <property type="component" value="Unassembled WGS sequence"/>
</dbReference>
<dbReference type="InterPro" id="IPR023393">
    <property type="entry name" value="START-like_dom_sf"/>
</dbReference>
<dbReference type="InterPro" id="IPR019587">
    <property type="entry name" value="Polyketide_cyclase/dehydratase"/>
</dbReference>
<evidence type="ECO:0000313" key="2">
    <source>
        <dbReference type="Proteomes" id="UP000542813"/>
    </source>
</evidence>
<gene>
    <name evidence="1" type="ORF">HD601_006457</name>
</gene>
<dbReference type="Pfam" id="PF10604">
    <property type="entry name" value="Polyketide_cyc2"/>
    <property type="match status" value="1"/>
</dbReference>
<dbReference type="EMBL" id="JACHMM010000001">
    <property type="protein sequence ID" value="MBB5791882.1"/>
    <property type="molecule type" value="Genomic_DNA"/>
</dbReference>
<keyword evidence="2" id="KW-1185">Reference proteome</keyword>
<evidence type="ECO:0008006" key="3">
    <source>
        <dbReference type="Google" id="ProtNLM"/>
    </source>
</evidence>
<organism evidence="1 2">
    <name type="scientific">Jiangella mangrovi</name>
    <dbReference type="NCBI Taxonomy" id="1524084"/>
    <lineage>
        <taxon>Bacteria</taxon>
        <taxon>Bacillati</taxon>
        <taxon>Actinomycetota</taxon>
        <taxon>Actinomycetes</taxon>
        <taxon>Jiangellales</taxon>
        <taxon>Jiangellaceae</taxon>
        <taxon>Jiangella</taxon>
    </lineage>
</organism>
<dbReference type="RefSeq" id="WP_184829002.1">
    <property type="nucleotide sequence ID" value="NZ_JACHMM010000001.1"/>
</dbReference>
<evidence type="ECO:0000313" key="1">
    <source>
        <dbReference type="EMBL" id="MBB5791882.1"/>
    </source>
</evidence>
<dbReference type="CDD" id="cd07821">
    <property type="entry name" value="PYR_PYL_RCAR_like"/>
    <property type="match status" value="1"/>
</dbReference>
<name>A0A7W9GXG9_9ACTN</name>
<protein>
    <recommendedName>
        <fullName evidence="3">SRPBCC family protein</fullName>
    </recommendedName>
</protein>